<gene>
    <name evidence="3" type="ORF">HNR21_006863</name>
</gene>
<sequence length="257" mass="26186">MSTGGAGMSNGARHGLGFLLGLVAAPVIFGLLLFGTERLIRANQQFQDGPERWIGAVFVLLAAAVVGLLIGSRVSPLASLVCGGILALVNLPWLQLSSDLAKQVFELVPNGYGNSFITLMTLGVSGMIGGALMIGSLPPSRWRAATRRPAAGPQPPAWTPPPGAPAGQGAPPVPPVMHGGAPGGPPPAGVPVGPGAQPSFGPGAPYVPPQPVDDAPPPPQYGPPASQPRQDQDDDEPGEWTRMYGGRSARKDDGAQS</sequence>
<feature type="transmembrane region" description="Helical" evidence="2">
    <location>
        <begin position="12"/>
        <end position="33"/>
    </location>
</feature>
<name>A0A7W3RCJ4_9ACTN</name>
<evidence type="ECO:0000256" key="1">
    <source>
        <dbReference type="SAM" id="MobiDB-lite"/>
    </source>
</evidence>
<feature type="transmembrane region" description="Helical" evidence="2">
    <location>
        <begin position="116"/>
        <end position="138"/>
    </location>
</feature>
<protein>
    <submittedName>
        <fullName evidence="3">Uncharacterized protein</fullName>
    </submittedName>
</protein>
<evidence type="ECO:0000313" key="3">
    <source>
        <dbReference type="EMBL" id="MBA9007981.1"/>
    </source>
</evidence>
<feature type="region of interest" description="Disordered" evidence="1">
    <location>
        <begin position="143"/>
        <end position="257"/>
    </location>
</feature>
<keyword evidence="2" id="KW-1133">Transmembrane helix</keyword>
<dbReference type="RefSeq" id="WP_182708371.1">
    <property type="nucleotide sequence ID" value="NZ_JACJII010000001.1"/>
</dbReference>
<dbReference type="EMBL" id="JACJII010000001">
    <property type="protein sequence ID" value="MBA9007981.1"/>
    <property type="molecule type" value="Genomic_DNA"/>
</dbReference>
<keyword evidence="2" id="KW-0812">Transmembrane</keyword>
<feature type="compositionally biased region" description="Pro residues" evidence="1">
    <location>
        <begin position="152"/>
        <end position="164"/>
    </location>
</feature>
<proteinExistence type="predicted"/>
<feature type="transmembrane region" description="Helical" evidence="2">
    <location>
        <begin position="53"/>
        <end position="70"/>
    </location>
</feature>
<evidence type="ECO:0000256" key="2">
    <source>
        <dbReference type="SAM" id="Phobius"/>
    </source>
</evidence>
<accession>A0A7W3RCJ4</accession>
<feature type="compositionally biased region" description="Pro residues" evidence="1">
    <location>
        <begin position="205"/>
        <end position="226"/>
    </location>
</feature>
<reference evidence="3 4" key="1">
    <citation type="submission" date="2020-08" db="EMBL/GenBank/DDBJ databases">
        <title>Sequencing the genomes of 1000 actinobacteria strains.</title>
        <authorList>
            <person name="Klenk H.-P."/>
        </authorList>
    </citation>
    <scope>NUCLEOTIDE SEQUENCE [LARGE SCALE GENOMIC DNA]</scope>
    <source>
        <strain evidence="3 4">DSM 45823</strain>
    </source>
</reference>
<keyword evidence="2" id="KW-0472">Membrane</keyword>
<comment type="caution">
    <text evidence="3">The sequence shown here is derived from an EMBL/GenBank/DDBJ whole genome shotgun (WGS) entry which is preliminary data.</text>
</comment>
<organism evidence="3 4">
    <name type="scientific">Thermomonospora cellulosilytica</name>
    <dbReference type="NCBI Taxonomy" id="1411118"/>
    <lineage>
        <taxon>Bacteria</taxon>
        <taxon>Bacillati</taxon>
        <taxon>Actinomycetota</taxon>
        <taxon>Actinomycetes</taxon>
        <taxon>Streptosporangiales</taxon>
        <taxon>Thermomonosporaceae</taxon>
        <taxon>Thermomonospora</taxon>
    </lineage>
</organism>
<dbReference type="AlphaFoldDB" id="A0A7W3RCJ4"/>
<dbReference type="Proteomes" id="UP000539313">
    <property type="component" value="Unassembled WGS sequence"/>
</dbReference>
<keyword evidence="4" id="KW-1185">Reference proteome</keyword>
<evidence type="ECO:0000313" key="4">
    <source>
        <dbReference type="Proteomes" id="UP000539313"/>
    </source>
</evidence>
<feature type="transmembrane region" description="Helical" evidence="2">
    <location>
        <begin position="77"/>
        <end position="96"/>
    </location>
</feature>